<sequence length="102" mass="11835">MQSARLKKENPYREPREHHLFQPKAIPYYINGPIHLASACWPKEKSCFCQIMDNSFPEMILENYLTVPQMCTIHYNIVNHSRGSIYCQILSAEAEDISAFSV</sequence>
<dbReference type="AlphaFoldDB" id="A0A059AIN6"/>
<dbReference type="EMBL" id="KK198762">
    <property type="protein sequence ID" value="KCW53609.1"/>
    <property type="molecule type" value="Genomic_DNA"/>
</dbReference>
<reference evidence="1" key="1">
    <citation type="submission" date="2013-07" db="EMBL/GenBank/DDBJ databases">
        <title>The genome of Eucalyptus grandis.</title>
        <authorList>
            <person name="Schmutz J."/>
            <person name="Hayes R."/>
            <person name="Myburg A."/>
            <person name="Tuskan G."/>
            <person name="Grattapaglia D."/>
            <person name="Rokhsar D.S."/>
        </authorList>
    </citation>
    <scope>NUCLEOTIDE SEQUENCE</scope>
    <source>
        <tissue evidence="1">Leaf extractions</tissue>
    </source>
</reference>
<name>A0A059AIN6_EUCGR</name>
<dbReference type="InParanoid" id="A0A059AIN6"/>
<organism evidence="1">
    <name type="scientific">Eucalyptus grandis</name>
    <name type="common">Flooded gum</name>
    <dbReference type="NCBI Taxonomy" id="71139"/>
    <lineage>
        <taxon>Eukaryota</taxon>
        <taxon>Viridiplantae</taxon>
        <taxon>Streptophyta</taxon>
        <taxon>Embryophyta</taxon>
        <taxon>Tracheophyta</taxon>
        <taxon>Spermatophyta</taxon>
        <taxon>Magnoliopsida</taxon>
        <taxon>eudicotyledons</taxon>
        <taxon>Gunneridae</taxon>
        <taxon>Pentapetalae</taxon>
        <taxon>rosids</taxon>
        <taxon>malvids</taxon>
        <taxon>Myrtales</taxon>
        <taxon>Myrtaceae</taxon>
        <taxon>Myrtoideae</taxon>
        <taxon>Eucalypteae</taxon>
        <taxon>Eucalyptus</taxon>
    </lineage>
</organism>
<dbReference type="Gramene" id="KCW53609">
    <property type="protein sequence ID" value="KCW53609"/>
    <property type="gene ID" value="EUGRSUZ_J02871"/>
</dbReference>
<evidence type="ECO:0000313" key="1">
    <source>
        <dbReference type="EMBL" id="KCW53609.1"/>
    </source>
</evidence>
<proteinExistence type="predicted"/>
<accession>A0A059AIN6</accession>
<protein>
    <submittedName>
        <fullName evidence="1">Uncharacterized protein</fullName>
    </submittedName>
</protein>
<gene>
    <name evidence="1" type="ORF">EUGRSUZ_J02871</name>
</gene>